<feature type="region of interest" description="Disordered" evidence="1">
    <location>
        <begin position="1"/>
        <end position="40"/>
    </location>
</feature>
<organism evidence="2 3">
    <name type="scientific">Streptomyces viridosporus (strain ATCC 14672 / DSM 40746 / JCM 4963 / KCTC 9882 / NRRL B-12104 / FH 1290)</name>
    <name type="common">Streptomyces ghanaensis</name>
    <dbReference type="NCBI Taxonomy" id="566461"/>
    <lineage>
        <taxon>Bacteria</taxon>
        <taxon>Bacillati</taxon>
        <taxon>Actinomycetota</taxon>
        <taxon>Actinomycetes</taxon>
        <taxon>Kitasatosporales</taxon>
        <taxon>Streptomycetaceae</taxon>
        <taxon>Streptomyces</taxon>
    </lineage>
</organism>
<gene>
    <name evidence="2" type="ORF">SSFG_07450</name>
</gene>
<proteinExistence type="predicted"/>
<dbReference type="EMBL" id="DS999641">
    <property type="protein sequence ID" value="EFE72215.2"/>
    <property type="molecule type" value="Genomic_DNA"/>
</dbReference>
<sequence length="98" mass="10870">MRQTTHRPDEQPTEKISEGPAGCHRGGDIEAGVSTPTPSPRARLCRLETHRCCSEWVGRATVSSWNPVRMLVSLVYHVARKLLSVPAVLLRRRAPQGC</sequence>
<evidence type="ECO:0000313" key="2">
    <source>
        <dbReference type="EMBL" id="EFE72215.2"/>
    </source>
</evidence>
<reference evidence="3" key="1">
    <citation type="submission" date="2008-12" db="EMBL/GenBank/DDBJ databases">
        <title>Annotation of Streptomyces ghanaensis ATCC 14672.</title>
        <authorList>
            <consortium name="The Broad Institute Genome Sequencing Platform"/>
            <consortium name="Broad Institute Microbial Sequencing Center"/>
            <person name="Fischbach M."/>
            <person name="Ward D."/>
            <person name="Young S."/>
            <person name="Kodira C.D."/>
            <person name="Zeng Q."/>
            <person name="Koehrsen M."/>
            <person name="Godfrey P."/>
            <person name="Alvarado L."/>
            <person name="Berlin A.M."/>
            <person name="Borenstein D."/>
            <person name="Chen Z."/>
            <person name="Engels R."/>
            <person name="Freedman E."/>
            <person name="Gellesch M."/>
            <person name="Goldberg J."/>
            <person name="Griggs A."/>
            <person name="Gujja S."/>
            <person name="Heiman D.I."/>
            <person name="Hepburn T.A."/>
            <person name="Howarth C."/>
            <person name="Jen D."/>
            <person name="Larson L."/>
            <person name="Lewis B."/>
            <person name="Mehta T."/>
            <person name="Park D."/>
            <person name="Pearson M."/>
            <person name="Roberts A."/>
            <person name="Saif S."/>
            <person name="Shea T.D."/>
            <person name="Shenoy N."/>
            <person name="Sisk P."/>
            <person name="Stolte C."/>
            <person name="Sykes S.N."/>
            <person name="Walk T."/>
            <person name="White J."/>
            <person name="Yandava C."/>
            <person name="Straight P."/>
            <person name="Clardy J."/>
            <person name="Hung D."/>
            <person name="Kolter R."/>
            <person name="Mekalanos J."/>
            <person name="Walker S."/>
            <person name="Walsh C.T."/>
            <person name="Wieland B.L.C."/>
            <person name="Ilzarbe M."/>
            <person name="Galagan J."/>
            <person name="Nusbaum C."/>
            <person name="Birren B."/>
        </authorList>
    </citation>
    <scope>NUCLEOTIDE SEQUENCE [LARGE SCALE GENOMIC DNA]</scope>
    <source>
        <strain evidence="3">ATCC 14672 / DSM 40746 / JCM 4963 / KCTC 9882 / NRRL B-12104 / FH 1290</strain>
    </source>
</reference>
<evidence type="ECO:0000313" key="3">
    <source>
        <dbReference type="Proteomes" id="UP000003824"/>
    </source>
</evidence>
<accession>D5ZNT4</accession>
<name>D5ZNT4_STRV1</name>
<protein>
    <submittedName>
        <fullName evidence="2">Predicted protein</fullName>
    </submittedName>
</protein>
<evidence type="ECO:0000256" key="1">
    <source>
        <dbReference type="SAM" id="MobiDB-lite"/>
    </source>
</evidence>
<feature type="compositionally biased region" description="Basic and acidic residues" evidence="1">
    <location>
        <begin position="1"/>
        <end position="17"/>
    </location>
</feature>
<dbReference type="Proteomes" id="UP000003824">
    <property type="component" value="Unassembled WGS sequence"/>
</dbReference>
<dbReference type="AlphaFoldDB" id="D5ZNT4"/>